<dbReference type="RefSeq" id="WP_237382458.1">
    <property type="nucleotide sequence ID" value="NZ_CP071793.1"/>
</dbReference>
<dbReference type="GO" id="GO:0016874">
    <property type="term" value="F:ligase activity"/>
    <property type="evidence" value="ECO:0007669"/>
    <property type="project" value="UniProtKB-KW"/>
</dbReference>
<dbReference type="KEGG" id="scor:J3U87_07745"/>
<evidence type="ECO:0000313" key="8">
    <source>
        <dbReference type="Proteomes" id="UP000663929"/>
    </source>
</evidence>
<reference evidence="7" key="1">
    <citation type="submission" date="2021-03" db="EMBL/GenBank/DDBJ databases">
        <title>Acanthopleuribacteraceae sp. M133.</title>
        <authorList>
            <person name="Wang G."/>
        </authorList>
    </citation>
    <scope>NUCLEOTIDE SEQUENCE</scope>
    <source>
        <strain evidence="7">M133</strain>
    </source>
</reference>
<dbReference type="AlphaFoldDB" id="A0A8A4TS25"/>
<gene>
    <name evidence="7" type="ORF">J3U87_07745</name>
</gene>
<evidence type="ECO:0000256" key="4">
    <source>
        <dbReference type="ARBA" id="ARBA00022840"/>
    </source>
</evidence>
<evidence type="ECO:0000259" key="6">
    <source>
        <dbReference type="PROSITE" id="PS50975"/>
    </source>
</evidence>
<keyword evidence="2 5" id="KW-0547">Nucleotide-binding</keyword>
<keyword evidence="8" id="KW-1185">Reference proteome</keyword>
<dbReference type="GO" id="GO:0005524">
    <property type="term" value="F:ATP binding"/>
    <property type="evidence" value="ECO:0007669"/>
    <property type="project" value="UniProtKB-UniRule"/>
</dbReference>
<accession>A0A8A4TS25</accession>
<dbReference type="Gene3D" id="3.30.1490.20">
    <property type="entry name" value="ATP-grasp fold, A domain"/>
    <property type="match status" value="1"/>
</dbReference>
<evidence type="ECO:0000256" key="5">
    <source>
        <dbReference type="PROSITE-ProRule" id="PRU00409"/>
    </source>
</evidence>
<sequence>MVNVAFVAPFFLRATLQFIDGAASLSGVRLALITQDHLEKVPPDLRAKLAYFDRIDNALDATQIQDAVRRAAQKLGPVTRLLGTLEDLQEILAEVRQTLNISGMGTTAATNFRQKSRMKEILRASGIPCARHCLATHAAEVNAFAEKIGFPLVAKPPAGAGTRHTTQINGRDELASYLARHEPTTAFPILFEEFVMGNEHTFESMWIRGHMVWHSLTRYFPSPLEVLKNPWIQWCILLPREIDHPHFDDIREIAAAANRALGIDTGLTHLEWFRRMDGSVAVSEVAARPPGGQLTSITGFAHDFDIHRAWARLMVFGELDPPKRAYAAGAAFIRAQGSGDRIEAIHGVDKIQEELEPLIVEMKMPQIGAPPSGTYEGEGYILLRHPITAVVEKALFHIITTIRVELG</sequence>
<dbReference type="PANTHER" id="PTHR43585:SF2">
    <property type="entry name" value="ATP-GRASP ENZYME FSQD"/>
    <property type="match status" value="1"/>
</dbReference>
<proteinExistence type="predicted"/>
<dbReference type="Gene3D" id="3.40.50.20">
    <property type="match status" value="1"/>
</dbReference>
<dbReference type="EMBL" id="CP071793">
    <property type="protein sequence ID" value="QTD52350.1"/>
    <property type="molecule type" value="Genomic_DNA"/>
</dbReference>
<dbReference type="GO" id="GO:0046872">
    <property type="term" value="F:metal ion binding"/>
    <property type="evidence" value="ECO:0007669"/>
    <property type="project" value="InterPro"/>
</dbReference>
<keyword evidence="3" id="KW-0658">Purine biosynthesis</keyword>
<dbReference type="InterPro" id="IPR052032">
    <property type="entry name" value="ATP-dep_AA_Ligase"/>
</dbReference>
<evidence type="ECO:0000313" key="7">
    <source>
        <dbReference type="EMBL" id="QTD52350.1"/>
    </source>
</evidence>
<dbReference type="PROSITE" id="PS50975">
    <property type="entry name" value="ATP_GRASP"/>
    <property type="match status" value="1"/>
</dbReference>
<evidence type="ECO:0000256" key="3">
    <source>
        <dbReference type="ARBA" id="ARBA00022755"/>
    </source>
</evidence>
<dbReference type="PANTHER" id="PTHR43585">
    <property type="entry name" value="FUMIPYRROLE BIOSYNTHESIS PROTEIN C"/>
    <property type="match status" value="1"/>
</dbReference>
<keyword evidence="4 5" id="KW-0067">ATP-binding</keyword>
<dbReference type="InterPro" id="IPR003135">
    <property type="entry name" value="ATP-grasp_carboxylate-amine"/>
</dbReference>
<feature type="domain" description="ATP-grasp" evidence="6">
    <location>
        <begin position="119"/>
        <end position="315"/>
    </location>
</feature>
<protein>
    <submittedName>
        <fullName evidence="7">ATP-grasp domain-containing protein</fullName>
    </submittedName>
</protein>
<evidence type="ECO:0000256" key="1">
    <source>
        <dbReference type="ARBA" id="ARBA00022598"/>
    </source>
</evidence>
<organism evidence="7 8">
    <name type="scientific">Sulfidibacter corallicola</name>
    <dbReference type="NCBI Taxonomy" id="2818388"/>
    <lineage>
        <taxon>Bacteria</taxon>
        <taxon>Pseudomonadati</taxon>
        <taxon>Acidobacteriota</taxon>
        <taxon>Holophagae</taxon>
        <taxon>Acanthopleuribacterales</taxon>
        <taxon>Acanthopleuribacteraceae</taxon>
        <taxon>Sulfidibacter</taxon>
    </lineage>
</organism>
<dbReference type="InterPro" id="IPR011761">
    <property type="entry name" value="ATP-grasp"/>
</dbReference>
<evidence type="ECO:0000256" key="2">
    <source>
        <dbReference type="ARBA" id="ARBA00022741"/>
    </source>
</evidence>
<dbReference type="Gene3D" id="3.30.470.20">
    <property type="entry name" value="ATP-grasp fold, B domain"/>
    <property type="match status" value="1"/>
</dbReference>
<dbReference type="GO" id="GO:0006164">
    <property type="term" value="P:purine nucleotide biosynthetic process"/>
    <property type="evidence" value="ECO:0007669"/>
    <property type="project" value="UniProtKB-KW"/>
</dbReference>
<name>A0A8A4TS25_SULCO</name>
<dbReference type="SUPFAM" id="SSF56059">
    <property type="entry name" value="Glutathione synthetase ATP-binding domain-like"/>
    <property type="match status" value="1"/>
</dbReference>
<dbReference type="InterPro" id="IPR013815">
    <property type="entry name" value="ATP_grasp_subdomain_1"/>
</dbReference>
<dbReference type="Pfam" id="PF02222">
    <property type="entry name" value="ATP-grasp"/>
    <property type="match status" value="1"/>
</dbReference>
<dbReference type="Proteomes" id="UP000663929">
    <property type="component" value="Chromosome"/>
</dbReference>
<keyword evidence="1" id="KW-0436">Ligase</keyword>